<dbReference type="GO" id="GO:0019288">
    <property type="term" value="P:isopentenyl diphosphate biosynthetic process, methylerythritol 4-phosphate pathway"/>
    <property type="evidence" value="ECO:0007669"/>
    <property type="project" value="UniProtKB-UniRule"/>
</dbReference>
<accession>A0A3G2I631</accession>
<feature type="binding site" evidence="5">
    <location>
        <position position="227"/>
    </location>
    <ligand>
        <name>(2E)-4-hydroxy-3-methylbut-2-enyl diphosphate</name>
        <dbReference type="ChEBI" id="CHEBI:128753"/>
    </ligand>
</feature>
<feature type="active site" description="Proton donor" evidence="5">
    <location>
        <position position="126"/>
    </location>
</feature>
<proteinExistence type="inferred from homology"/>
<evidence type="ECO:0000256" key="2">
    <source>
        <dbReference type="ARBA" id="ARBA00022723"/>
    </source>
</evidence>
<dbReference type="Pfam" id="PF02401">
    <property type="entry name" value="LYTB"/>
    <property type="match status" value="1"/>
</dbReference>
<dbReference type="AlphaFoldDB" id="A0A3G2I631"/>
<evidence type="ECO:0000313" key="6">
    <source>
        <dbReference type="EMBL" id="AYN24894.1"/>
    </source>
</evidence>
<feature type="binding site" evidence="5">
    <location>
        <position position="197"/>
    </location>
    <ligand>
        <name>[4Fe-4S] cluster</name>
        <dbReference type="ChEBI" id="CHEBI:49883"/>
    </ligand>
</feature>
<dbReference type="CDD" id="cd13944">
    <property type="entry name" value="lytB_ispH"/>
    <property type="match status" value="1"/>
</dbReference>
<reference evidence="6 7" key="1">
    <citation type="submission" date="2018-10" db="EMBL/GenBank/DDBJ databases">
        <title>Genome sequence of the corn leaf aphid (Rhopalosiphum maidis Fitch).</title>
        <authorList>
            <person name="Chen W."/>
            <person name="Shakir S."/>
            <person name="Bigham M."/>
            <person name="Fei Z."/>
            <person name="Jander G."/>
        </authorList>
    </citation>
    <scope>NUCLEOTIDE SEQUENCE [LARGE SCALE GENOMIC DNA]</scope>
    <source>
        <strain evidence="6 7">BTI</strain>
    </source>
</reference>
<feature type="binding site" evidence="5">
    <location>
        <position position="227"/>
    </location>
    <ligand>
        <name>isopentenyl diphosphate</name>
        <dbReference type="ChEBI" id="CHEBI:128769"/>
    </ligand>
</feature>
<comment type="catalytic activity">
    <reaction evidence="5">
        <text>dimethylallyl diphosphate + 2 oxidized [2Fe-2S]-[ferredoxin] + H2O = (2E)-4-hydroxy-3-methylbut-2-enyl diphosphate + 2 reduced [2Fe-2S]-[ferredoxin] + 2 H(+)</text>
        <dbReference type="Rhea" id="RHEA:24825"/>
        <dbReference type="Rhea" id="RHEA-COMP:10000"/>
        <dbReference type="Rhea" id="RHEA-COMP:10001"/>
        <dbReference type="ChEBI" id="CHEBI:15377"/>
        <dbReference type="ChEBI" id="CHEBI:15378"/>
        <dbReference type="ChEBI" id="CHEBI:33737"/>
        <dbReference type="ChEBI" id="CHEBI:33738"/>
        <dbReference type="ChEBI" id="CHEBI:57623"/>
        <dbReference type="ChEBI" id="CHEBI:128753"/>
        <dbReference type="EC" id="1.17.7.4"/>
    </reaction>
</comment>
<dbReference type="Gene3D" id="3.40.50.11270">
    <property type="match status" value="1"/>
</dbReference>
<feature type="binding site" evidence="5">
    <location>
        <position position="226"/>
    </location>
    <ligand>
        <name>isopentenyl diphosphate</name>
        <dbReference type="ChEBI" id="CHEBI:128769"/>
    </ligand>
</feature>
<feature type="binding site" evidence="5">
    <location>
        <position position="74"/>
    </location>
    <ligand>
        <name>dimethylallyl diphosphate</name>
        <dbReference type="ChEBI" id="CHEBI:57623"/>
    </ligand>
</feature>
<dbReference type="UniPathway" id="UPA00059">
    <property type="reaction ID" value="UER00105"/>
</dbReference>
<dbReference type="EMBL" id="CP032759">
    <property type="protein sequence ID" value="AYN24894.1"/>
    <property type="molecule type" value="Genomic_DNA"/>
</dbReference>
<comment type="cofactor">
    <cofactor evidence="5">
        <name>[4Fe-4S] cluster</name>
        <dbReference type="ChEBI" id="CHEBI:49883"/>
    </cofactor>
    <text evidence="5">Binds 1 [4Fe-4S] cluster per subunit.</text>
</comment>
<name>A0A3G2I631_BUCRM</name>
<evidence type="ECO:0000313" key="7">
    <source>
        <dbReference type="Proteomes" id="UP000271533"/>
    </source>
</evidence>
<keyword evidence="1 5" id="KW-0004">4Fe-4S</keyword>
<feature type="binding site" evidence="5">
    <location>
        <position position="41"/>
    </location>
    <ligand>
        <name>isopentenyl diphosphate</name>
        <dbReference type="ChEBI" id="CHEBI:128769"/>
    </ligand>
</feature>
<dbReference type="InterPro" id="IPR003451">
    <property type="entry name" value="LytB/IspH"/>
</dbReference>
<feature type="binding site" evidence="5">
    <location>
        <position position="225"/>
    </location>
    <ligand>
        <name>isopentenyl diphosphate</name>
        <dbReference type="ChEBI" id="CHEBI:128769"/>
    </ligand>
</feature>
<feature type="binding site" evidence="5">
    <location>
        <position position="74"/>
    </location>
    <ligand>
        <name>isopentenyl diphosphate</name>
        <dbReference type="ChEBI" id="CHEBI:128769"/>
    </ligand>
</feature>
<dbReference type="PANTHER" id="PTHR30426:SF0">
    <property type="entry name" value="4-HYDROXY-3-METHYLBUT-2-ENYL DIPHOSPHATE REDUCTASE"/>
    <property type="match status" value="1"/>
</dbReference>
<dbReference type="NCBIfam" id="TIGR00216">
    <property type="entry name" value="ispH_lytB"/>
    <property type="match status" value="1"/>
</dbReference>
<feature type="binding site" evidence="5">
    <location>
        <position position="41"/>
    </location>
    <ligand>
        <name>(2E)-4-hydroxy-3-methylbut-2-enyl diphosphate</name>
        <dbReference type="ChEBI" id="CHEBI:128753"/>
    </ligand>
</feature>
<dbReference type="GO" id="GO:0016114">
    <property type="term" value="P:terpenoid biosynthetic process"/>
    <property type="evidence" value="ECO:0007669"/>
    <property type="project" value="UniProtKB-UniRule"/>
</dbReference>
<protein>
    <recommendedName>
        <fullName evidence="5">4-hydroxy-3-methylbut-2-enyl diphosphate reductase</fullName>
        <shortName evidence="5">HMBPP reductase</shortName>
        <ecNumber evidence="5">1.17.7.4</ecNumber>
    </recommendedName>
</protein>
<dbReference type="GO" id="GO:0050992">
    <property type="term" value="P:dimethylallyl diphosphate biosynthetic process"/>
    <property type="evidence" value="ECO:0007669"/>
    <property type="project" value="UniProtKB-UniRule"/>
</dbReference>
<feature type="binding site" evidence="5">
    <location>
        <position position="124"/>
    </location>
    <ligand>
        <name>(2E)-4-hydroxy-3-methylbut-2-enyl diphosphate</name>
        <dbReference type="ChEBI" id="CHEBI:128753"/>
    </ligand>
</feature>
<feature type="binding site" evidence="5">
    <location>
        <position position="269"/>
    </location>
    <ligand>
        <name>(2E)-4-hydroxy-3-methylbut-2-enyl diphosphate</name>
        <dbReference type="ChEBI" id="CHEBI:128753"/>
    </ligand>
</feature>
<keyword evidence="4 5" id="KW-0411">Iron-sulfur</keyword>
<dbReference type="Proteomes" id="UP000271533">
    <property type="component" value="Chromosome"/>
</dbReference>
<dbReference type="GO" id="GO:0051539">
    <property type="term" value="F:4 iron, 4 sulfur cluster binding"/>
    <property type="evidence" value="ECO:0007669"/>
    <property type="project" value="UniProtKB-UniRule"/>
</dbReference>
<keyword evidence="5" id="KW-0414">Isoprene biosynthesis</keyword>
<dbReference type="PANTHER" id="PTHR30426">
    <property type="entry name" value="4-HYDROXY-3-METHYLBUT-2-ENYL DIPHOSPHATE REDUCTASE"/>
    <property type="match status" value="1"/>
</dbReference>
<dbReference type="UniPathway" id="UPA00056">
    <property type="reaction ID" value="UER00097"/>
</dbReference>
<comment type="pathway">
    <text evidence="5">Isoprenoid biosynthesis; isopentenyl diphosphate biosynthesis via DXP pathway; isopentenyl diphosphate from 1-deoxy-D-xylulose 5-phosphate: step 6/6.</text>
</comment>
<dbReference type="Gene3D" id="3.40.1010.20">
    <property type="entry name" value="4-hydroxy-3-methylbut-2-enyl diphosphate reductase, catalytic domain"/>
    <property type="match status" value="2"/>
</dbReference>
<feature type="binding site" evidence="5">
    <location>
        <position position="12"/>
    </location>
    <ligand>
        <name>[4Fe-4S] cluster</name>
        <dbReference type="ChEBI" id="CHEBI:49883"/>
    </ligand>
</feature>
<keyword evidence="3 5" id="KW-0408">Iron</keyword>
<keyword evidence="2 5" id="KW-0479">Metal-binding</keyword>
<evidence type="ECO:0000256" key="5">
    <source>
        <dbReference type="HAMAP-Rule" id="MF_00191"/>
    </source>
</evidence>
<feature type="binding site" evidence="5">
    <location>
        <position position="226"/>
    </location>
    <ligand>
        <name>dimethylallyl diphosphate</name>
        <dbReference type="ChEBI" id="CHEBI:57623"/>
    </ligand>
</feature>
<sequence>MNIILANPRGFCAGVKRAILMVENALKIYKKTIYVQHELVHNQYVIEKLRQKGVVFVENIADIPNNSIVVFSAHGVSKKIKKKAIKKKLTILNATCPLVTKVHLEVSKSSKKNIETILIGHKGHPEVIGTIGQYDNKKEKIHLIESIEDVNKLSIKIDKKLKFFTQTTLSIKKTQSIILALKKKFLNISGPKKEDICYATTNRQNAIIKLSKITDIILVIGSKNSSNSNRLAELGKETGVFTKQIESFSDIRNEWFKNKKNIGITAGASAPDILVKQVIKYLKTLGFNNPPKEILGDKEKTIFKIPKNLIYVKKLEK</sequence>
<dbReference type="GO" id="GO:0046872">
    <property type="term" value="F:metal ion binding"/>
    <property type="evidence" value="ECO:0007669"/>
    <property type="project" value="UniProtKB-KW"/>
</dbReference>
<feature type="binding site" evidence="5">
    <location>
        <position position="41"/>
    </location>
    <ligand>
        <name>dimethylallyl diphosphate</name>
        <dbReference type="ChEBI" id="CHEBI:57623"/>
    </ligand>
</feature>
<feature type="binding site" evidence="5">
    <location>
        <position position="226"/>
    </location>
    <ligand>
        <name>(2E)-4-hydroxy-3-methylbut-2-enyl diphosphate</name>
        <dbReference type="ChEBI" id="CHEBI:128753"/>
    </ligand>
</feature>
<feature type="binding site" evidence="5">
    <location>
        <position position="74"/>
    </location>
    <ligand>
        <name>(2E)-4-hydroxy-3-methylbut-2-enyl diphosphate</name>
        <dbReference type="ChEBI" id="CHEBI:128753"/>
    </ligand>
</feature>
<comment type="pathway">
    <text evidence="5">Isoprenoid biosynthesis; dimethylallyl diphosphate biosynthesis; dimethylallyl diphosphate from (2E)-4-hydroxy-3-methylbutenyl diphosphate: step 1/1.</text>
</comment>
<comment type="catalytic activity">
    <reaction evidence="5">
        <text>isopentenyl diphosphate + 2 oxidized [2Fe-2S]-[ferredoxin] + H2O = (2E)-4-hydroxy-3-methylbut-2-enyl diphosphate + 2 reduced [2Fe-2S]-[ferredoxin] + 2 H(+)</text>
        <dbReference type="Rhea" id="RHEA:24488"/>
        <dbReference type="Rhea" id="RHEA-COMP:10000"/>
        <dbReference type="Rhea" id="RHEA-COMP:10001"/>
        <dbReference type="ChEBI" id="CHEBI:15377"/>
        <dbReference type="ChEBI" id="CHEBI:15378"/>
        <dbReference type="ChEBI" id="CHEBI:33737"/>
        <dbReference type="ChEBI" id="CHEBI:33738"/>
        <dbReference type="ChEBI" id="CHEBI:128753"/>
        <dbReference type="ChEBI" id="CHEBI:128769"/>
        <dbReference type="EC" id="1.17.7.4"/>
    </reaction>
</comment>
<feature type="binding site" evidence="5">
    <location>
        <position position="269"/>
    </location>
    <ligand>
        <name>dimethylallyl diphosphate</name>
        <dbReference type="ChEBI" id="CHEBI:57623"/>
    </ligand>
</feature>
<comment type="similarity">
    <text evidence="5">Belongs to the IspH family.</text>
</comment>
<dbReference type="NCBIfam" id="NF002190">
    <property type="entry name" value="PRK01045.1-4"/>
    <property type="match status" value="1"/>
</dbReference>
<comment type="function">
    <text evidence="5">Catalyzes the conversion of 1-hydroxy-2-methyl-2-(E)-butenyl 4-diphosphate (HMBPP) into a mixture of isopentenyl diphosphate (IPP) and dimethylallyl diphosphate (DMAPP). Acts in the terminal step of the DOXP/MEP pathway for isoprenoid precursor biosynthesis.</text>
</comment>
<dbReference type="GO" id="GO:0051745">
    <property type="term" value="F:4-hydroxy-3-methylbut-2-enyl diphosphate reductase activity"/>
    <property type="evidence" value="ECO:0007669"/>
    <property type="project" value="UniProtKB-UniRule"/>
</dbReference>
<evidence type="ECO:0000256" key="4">
    <source>
        <dbReference type="ARBA" id="ARBA00023014"/>
    </source>
</evidence>
<dbReference type="EC" id="1.17.7.4" evidence="5"/>
<evidence type="ECO:0000256" key="3">
    <source>
        <dbReference type="ARBA" id="ARBA00023004"/>
    </source>
</evidence>
<dbReference type="NCBIfam" id="NF002188">
    <property type="entry name" value="PRK01045.1-2"/>
    <property type="match status" value="1"/>
</dbReference>
<feature type="binding site" evidence="5">
    <location>
        <position position="227"/>
    </location>
    <ligand>
        <name>dimethylallyl diphosphate</name>
        <dbReference type="ChEBI" id="CHEBI:57623"/>
    </ligand>
</feature>
<dbReference type="OrthoDB" id="9804068at2"/>
<organism evidence="6 7">
    <name type="scientific">Buchnera aphidicola subsp. Rhopalosiphum maidis</name>
    <dbReference type="NCBI Taxonomy" id="118109"/>
    <lineage>
        <taxon>Bacteria</taxon>
        <taxon>Pseudomonadati</taxon>
        <taxon>Pseudomonadota</taxon>
        <taxon>Gammaproteobacteria</taxon>
        <taxon>Enterobacterales</taxon>
        <taxon>Erwiniaceae</taxon>
        <taxon>Buchnera</taxon>
    </lineage>
</organism>
<dbReference type="HAMAP" id="MF_00191">
    <property type="entry name" value="IspH"/>
    <property type="match status" value="1"/>
</dbReference>
<feature type="binding site" evidence="5">
    <location>
        <position position="269"/>
    </location>
    <ligand>
        <name>isopentenyl diphosphate</name>
        <dbReference type="ChEBI" id="CHEBI:128769"/>
    </ligand>
</feature>
<feature type="binding site" evidence="5">
    <location>
        <position position="124"/>
    </location>
    <ligand>
        <name>dimethylallyl diphosphate</name>
        <dbReference type="ChEBI" id="CHEBI:57623"/>
    </ligand>
</feature>
<gene>
    <name evidence="5" type="primary">ispH</name>
    <name evidence="6" type="ORF">D8S97_03025</name>
</gene>
<evidence type="ECO:0000256" key="1">
    <source>
        <dbReference type="ARBA" id="ARBA00022485"/>
    </source>
</evidence>
<dbReference type="RefSeq" id="WP_158361593.1">
    <property type="nucleotide sequence ID" value="NZ_CP032759.1"/>
</dbReference>
<feature type="binding site" evidence="5">
    <location>
        <position position="124"/>
    </location>
    <ligand>
        <name>isopentenyl diphosphate</name>
        <dbReference type="ChEBI" id="CHEBI:128769"/>
    </ligand>
</feature>
<keyword evidence="5 6" id="KW-0560">Oxidoreductase</keyword>
<feature type="binding site" evidence="5">
    <location>
        <position position="96"/>
    </location>
    <ligand>
        <name>[4Fe-4S] cluster</name>
        <dbReference type="ChEBI" id="CHEBI:49883"/>
    </ligand>
</feature>
<feature type="binding site" evidence="5">
    <location>
        <position position="225"/>
    </location>
    <ligand>
        <name>dimethylallyl diphosphate</name>
        <dbReference type="ChEBI" id="CHEBI:57623"/>
    </ligand>
</feature>
<comment type="subunit">
    <text evidence="5">Homodimer.</text>
</comment>
<feature type="binding site" evidence="5">
    <location>
        <position position="167"/>
    </location>
    <ligand>
        <name>(2E)-4-hydroxy-3-methylbut-2-enyl diphosphate</name>
        <dbReference type="ChEBI" id="CHEBI:128753"/>
    </ligand>
</feature>
<feature type="binding site" evidence="5">
    <location>
        <position position="225"/>
    </location>
    <ligand>
        <name>(2E)-4-hydroxy-3-methylbut-2-enyl diphosphate</name>
        <dbReference type="ChEBI" id="CHEBI:128753"/>
    </ligand>
</feature>